<proteinExistence type="predicted"/>
<sequence length="62" mass="6202">MRRTTRLAGLTATMAAGVLVLAPAAHAAPSSDITVGDPGIVIDLFDGDDILITIGSLVISIG</sequence>
<dbReference type="EMBL" id="JBHSXX010000001">
    <property type="protein sequence ID" value="MFC6869755.1"/>
    <property type="molecule type" value="Genomic_DNA"/>
</dbReference>
<name>A0ABW2C360_9PSEU</name>
<reference evidence="3" key="1">
    <citation type="journal article" date="2019" name="Int. J. Syst. Evol. Microbiol.">
        <title>The Global Catalogue of Microorganisms (GCM) 10K type strain sequencing project: providing services to taxonomists for standard genome sequencing and annotation.</title>
        <authorList>
            <consortium name="The Broad Institute Genomics Platform"/>
            <consortium name="The Broad Institute Genome Sequencing Center for Infectious Disease"/>
            <person name="Wu L."/>
            <person name="Ma J."/>
        </authorList>
    </citation>
    <scope>NUCLEOTIDE SEQUENCE [LARGE SCALE GENOMIC DNA]</scope>
    <source>
        <strain evidence="3">KCTC 32255</strain>
    </source>
</reference>
<organism evidence="2 3">
    <name type="scientific">Haloechinothrix salitolerans</name>
    <dbReference type="NCBI Taxonomy" id="926830"/>
    <lineage>
        <taxon>Bacteria</taxon>
        <taxon>Bacillati</taxon>
        <taxon>Actinomycetota</taxon>
        <taxon>Actinomycetes</taxon>
        <taxon>Pseudonocardiales</taxon>
        <taxon>Pseudonocardiaceae</taxon>
        <taxon>Haloechinothrix</taxon>
    </lineage>
</organism>
<feature type="chain" id="PRO_5046439609" evidence="1">
    <location>
        <begin position="28"/>
        <end position="62"/>
    </location>
</feature>
<feature type="signal peptide" evidence="1">
    <location>
        <begin position="1"/>
        <end position="27"/>
    </location>
</feature>
<evidence type="ECO:0000313" key="3">
    <source>
        <dbReference type="Proteomes" id="UP001596337"/>
    </source>
</evidence>
<accession>A0ABW2C360</accession>
<dbReference type="RefSeq" id="WP_345397778.1">
    <property type="nucleotide sequence ID" value="NZ_BAABLA010000027.1"/>
</dbReference>
<keyword evidence="1" id="KW-0732">Signal</keyword>
<evidence type="ECO:0000256" key="1">
    <source>
        <dbReference type="SAM" id="SignalP"/>
    </source>
</evidence>
<evidence type="ECO:0000313" key="2">
    <source>
        <dbReference type="EMBL" id="MFC6869755.1"/>
    </source>
</evidence>
<keyword evidence="3" id="KW-1185">Reference proteome</keyword>
<dbReference type="Proteomes" id="UP001596337">
    <property type="component" value="Unassembled WGS sequence"/>
</dbReference>
<gene>
    <name evidence="2" type="ORF">ACFQGD_21670</name>
</gene>
<protein>
    <submittedName>
        <fullName evidence="2">Uncharacterized protein</fullName>
    </submittedName>
</protein>
<comment type="caution">
    <text evidence="2">The sequence shown here is derived from an EMBL/GenBank/DDBJ whole genome shotgun (WGS) entry which is preliminary data.</text>
</comment>